<dbReference type="GO" id="GO:0005634">
    <property type="term" value="C:nucleus"/>
    <property type="evidence" value="ECO:0007669"/>
    <property type="project" value="TreeGrafter"/>
</dbReference>
<dbReference type="EMBL" id="CACRXK020000742">
    <property type="protein sequence ID" value="CAB3984463.1"/>
    <property type="molecule type" value="Genomic_DNA"/>
</dbReference>
<dbReference type="Pfam" id="PF02493">
    <property type="entry name" value="MORN"/>
    <property type="match status" value="2"/>
</dbReference>
<dbReference type="OrthoDB" id="423343at2759"/>
<dbReference type="GO" id="GO:0007286">
    <property type="term" value="P:spermatid development"/>
    <property type="evidence" value="ECO:0007669"/>
    <property type="project" value="TreeGrafter"/>
</dbReference>
<dbReference type="Proteomes" id="UP001152795">
    <property type="component" value="Unassembled WGS sequence"/>
</dbReference>
<dbReference type="GO" id="GO:0035082">
    <property type="term" value="P:axoneme assembly"/>
    <property type="evidence" value="ECO:0007669"/>
    <property type="project" value="TreeGrafter"/>
</dbReference>
<reference evidence="2" key="1">
    <citation type="submission" date="2020-04" db="EMBL/GenBank/DDBJ databases">
        <authorList>
            <person name="Alioto T."/>
            <person name="Alioto T."/>
            <person name="Gomez Garrido J."/>
        </authorList>
    </citation>
    <scope>NUCLEOTIDE SEQUENCE</scope>
    <source>
        <strain evidence="2">A484AB</strain>
    </source>
</reference>
<dbReference type="InterPro" id="IPR003409">
    <property type="entry name" value="MORN"/>
</dbReference>
<protein>
    <submittedName>
        <fullName evidence="2">Radial spoke head 1 homolog</fullName>
    </submittedName>
</protein>
<sequence>MALFCIKSPDIIIHTSSVYTFDATGSRYQGTWTKGRCKGAGELIHANHRYSGQFADNCMKGKGKYLFDIGCEQVGVYNVQEDQIQGETEEDEPTTILKALWKPKSLAAIEGQTS</sequence>
<comment type="caution">
    <text evidence="2">The sequence shown here is derived from an EMBL/GenBank/DDBJ whole genome shotgun (WGS) entry which is preliminary data.</text>
</comment>
<dbReference type="AlphaFoldDB" id="A0A6S7G2G5"/>
<accession>A0A6S7G2G5</accession>
<proteinExistence type="predicted"/>
<gene>
    <name evidence="2" type="ORF">PACLA_8A072600</name>
</gene>
<dbReference type="PANTHER" id="PTHR43215:SF14">
    <property type="entry name" value="RADIAL SPOKE HEAD 1 HOMOLOG"/>
    <property type="match status" value="1"/>
</dbReference>
<keyword evidence="3" id="KW-1185">Reference proteome</keyword>
<keyword evidence="1" id="KW-0677">Repeat</keyword>
<evidence type="ECO:0000256" key="1">
    <source>
        <dbReference type="ARBA" id="ARBA00022737"/>
    </source>
</evidence>
<dbReference type="SUPFAM" id="SSF82185">
    <property type="entry name" value="Histone H3 K4-specific methyltransferase SET7/9 N-terminal domain"/>
    <property type="match status" value="1"/>
</dbReference>
<organism evidence="2 3">
    <name type="scientific">Paramuricea clavata</name>
    <name type="common">Red gorgonian</name>
    <name type="synonym">Violescent sea-whip</name>
    <dbReference type="NCBI Taxonomy" id="317549"/>
    <lineage>
        <taxon>Eukaryota</taxon>
        <taxon>Metazoa</taxon>
        <taxon>Cnidaria</taxon>
        <taxon>Anthozoa</taxon>
        <taxon>Octocorallia</taxon>
        <taxon>Malacalcyonacea</taxon>
        <taxon>Plexauridae</taxon>
        <taxon>Paramuricea</taxon>
    </lineage>
</organism>
<dbReference type="GO" id="GO:0031514">
    <property type="term" value="C:motile cilium"/>
    <property type="evidence" value="ECO:0007669"/>
    <property type="project" value="TreeGrafter"/>
</dbReference>
<dbReference type="SMART" id="SM00698">
    <property type="entry name" value="MORN"/>
    <property type="match status" value="2"/>
</dbReference>
<dbReference type="PANTHER" id="PTHR43215">
    <property type="entry name" value="RADIAL SPOKE HEAD 1 HOMOLOG"/>
    <property type="match status" value="1"/>
</dbReference>
<evidence type="ECO:0000313" key="2">
    <source>
        <dbReference type="EMBL" id="CAB3984463.1"/>
    </source>
</evidence>
<evidence type="ECO:0000313" key="3">
    <source>
        <dbReference type="Proteomes" id="UP001152795"/>
    </source>
</evidence>
<name>A0A6S7G2G5_PARCT</name>